<evidence type="ECO:0000256" key="1">
    <source>
        <dbReference type="SAM" id="MobiDB-lite"/>
    </source>
</evidence>
<evidence type="ECO:0000259" key="2">
    <source>
        <dbReference type="Pfam" id="PF12991"/>
    </source>
</evidence>
<sequence>MACGGSSNRRQLVPSRKQSSLIQPNRSPNSVKLNARTLEKALPLLAVENNCLISKLADITVGFRLLLPEIFTQSPEDYRSLHSALCKAIKMLPVGTVIHKQDWFMEEKYQADQDHDDTSFLTLAFQRHFVERPFLNHYCYLYISKLPRSRQKQKSTRHSLTRRRLVPREQVDPKELQSFFDSVSQFERILQDGGIAAERLKDEDYVSGKGDRGIVPNYFRLQPDGRRKVTLEDWDIDGHVRVGDKQVMCFTLSDVESMPHMVDVMAGYGPLSSDSTQFAVGNVLPVGLMLPCNHIYNQYICIEDGPAALREFEQQTRYLNSLSMYSNENAINRDWTQKFIQEAIQQQRTVCRSHFNLMVWTEKPEQIDYLRSRASAAIAQLDCLPKHNTQDAARLLWAGIPGNAGDLPLDDTFYTFVEQAVCMFNLESSYRSSLSPFGIRLCDRFGKPVWVDLSDEPMNRGWITNRNKFIIGPSGSGKSFFTNHMVRQYYEQGTHVLLVDVGHSYRGLCEMINRKTRGRDGVYLTYEEDNPITFNPFYAEDGVFDIEKKESIKTLLLTLWKKETEPFTRTEEVALSDAVEQYLKLIKKTPGKGSFNGFYEYCDAQEGFRAYLKEKKYEKDYFDVQKFLLTMQPFYKGGEYDYLLNSDLKIDLLNKRFVVFELDNIKDHPILYPVVTLIIMETFVSKMRRLKGVRKMILIEEAWKAIAKEGMATYIQYLFKTVRKYFGEAVIVTQEIDDIIGNSIVKDAVINNSDCKILLDQSKYQNRFDEVRQLLGLTEKQKQLVLSVNKDLDPMRKYKEVFIALGHRSKVYATEVSLEEYAAYTTEETEKYEVQQRTAANGGDIQVGIIDFADARRAKAAV</sequence>
<feature type="domain" description="TraG N-terminal Bacteroidetes" evidence="2">
    <location>
        <begin position="34"/>
        <end position="83"/>
    </location>
</feature>
<dbReference type="InterPro" id="IPR022509">
    <property type="entry name" value="Conjugation_ATPase_TraG"/>
</dbReference>
<dbReference type="Pfam" id="PF19044">
    <property type="entry name" value="P-loop_TraG"/>
    <property type="match status" value="1"/>
</dbReference>
<dbReference type="InterPro" id="IPR053155">
    <property type="entry name" value="F-pilin_assembly_TraC"/>
</dbReference>
<dbReference type="InterPro" id="IPR043964">
    <property type="entry name" value="P-loop_TraG"/>
</dbReference>
<evidence type="ECO:0000313" key="4">
    <source>
        <dbReference type="EMBL" id="KAA9341180.1"/>
    </source>
</evidence>
<dbReference type="SUPFAM" id="SSF52540">
    <property type="entry name" value="P-loop containing nucleoside triphosphate hydrolases"/>
    <property type="match status" value="1"/>
</dbReference>
<organism evidence="4 5">
    <name type="scientific">Larkinella humicola</name>
    <dbReference type="NCBI Taxonomy" id="2607654"/>
    <lineage>
        <taxon>Bacteria</taxon>
        <taxon>Pseudomonadati</taxon>
        <taxon>Bacteroidota</taxon>
        <taxon>Cytophagia</taxon>
        <taxon>Cytophagales</taxon>
        <taxon>Spirosomataceae</taxon>
        <taxon>Larkinella</taxon>
    </lineage>
</organism>
<comment type="caution">
    <text evidence="4">The sequence shown here is derived from an EMBL/GenBank/DDBJ whole genome shotgun (WGS) entry which is preliminary data.</text>
</comment>
<dbReference type="InterPro" id="IPR027417">
    <property type="entry name" value="P-loop_NTPase"/>
</dbReference>
<dbReference type="PANTHER" id="PTHR38467">
    <property type="match status" value="1"/>
</dbReference>
<accession>A0A5N1J8N9</accession>
<dbReference type="AlphaFoldDB" id="A0A5N1J8N9"/>
<evidence type="ECO:0000313" key="5">
    <source>
        <dbReference type="Proteomes" id="UP000326344"/>
    </source>
</evidence>
<evidence type="ECO:0000259" key="3">
    <source>
        <dbReference type="Pfam" id="PF19044"/>
    </source>
</evidence>
<reference evidence="4 5" key="1">
    <citation type="submission" date="2019-09" db="EMBL/GenBank/DDBJ databases">
        <title>Genome Sequence of Larkinella sp MA1.</title>
        <authorList>
            <person name="Srinivasan S."/>
        </authorList>
    </citation>
    <scope>NUCLEOTIDE SEQUENCE [LARGE SCALE GENOMIC DNA]</scope>
    <source>
        <strain evidence="4 5">MA1</strain>
    </source>
</reference>
<gene>
    <name evidence="4" type="primary">traG</name>
    <name evidence="4" type="ORF">F0P93_30565</name>
</gene>
<proteinExistence type="predicted"/>
<dbReference type="Pfam" id="PF12991">
    <property type="entry name" value="DUF3875"/>
    <property type="match status" value="1"/>
</dbReference>
<dbReference type="Proteomes" id="UP000326344">
    <property type="component" value="Unassembled WGS sequence"/>
</dbReference>
<dbReference type="Gene3D" id="1.10.8.730">
    <property type="match status" value="1"/>
</dbReference>
<dbReference type="InterPro" id="IPR024451">
    <property type="entry name" value="TraG_N_Bacteroidetes"/>
</dbReference>
<feature type="region of interest" description="Disordered" evidence="1">
    <location>
        <begin position="1"/>
        <end position="27"/>
    </location>
</feature>
<dbReference type="Gene3D" id="3.40.50.300">
    <property type="entry name" value="P-loop containing nucleotide triphosphate hydrolases"/>
    <property type="match status" value="1"/>
</dbReference>
<dbReference type="PANTHER" id="PTHR38467:SF1">
    <property type="entry name" value="CONJUGATIVE TRANSFER: ASSEMBLY"/>
    <property type="match status" value="1"/>
</dbReference>
<feature type="domain" description="TraG P-loop" evidence="3">
    <location>
        <begin position="438"/>
        <end position="854"/>
    </location>
</feature>
<name>A0A5N1J8N9_9BACT</name>
<dbReference type="EMBL" id="VTWS01000013">
    <property type="protein sequence ID" value="KAA9341180.1"/>
    <property type="molecule type" value="Genomic_DNA"/>
</dbReference>
<protein>
    <submittedName>
        <fullName evidence="4">TraG family conjugative transposon ATPase</fullName>
    </submittedName>
</protein>
<dbReference type="NCBIfam" id="TIGR03783">
    <property type="entry name" value="Bac_Flav_CT_G"/>
    <property type="match status" value="1"/>
</dbReference>
<keyword evidence="5" id="KW-1185">Reference proteome</keyword>